<keyword evidence="5" id="KW-1185">Reference proteome</keyword>
<organism evidence="4 5">
    <name type="scientific">Actinomycetospora chlora</name>
    <dbReference type="NCBI Taxonomy" id="663608"/>
    <lineage>
        <taxon>Bacteria</taxon>
        <taxon>Bacillati</taxon>
        <taxon>Actinomycetota</taxon>
        <taxon>Actinomycetes</taxon>
        <taxon>Pseudonocardiales</taxon>
        <taxon>Pseudonocardiaceae</taxon>
        <taxon>Actinomycetospora</taxon>
    </lineage>
</organism>
<sequence>MSAAGTGLSAAKVSAQAFAAVTTAAFGSFLGGAGGTVAGAGIAAVVTTVGDAVYQRSIERTRDHVRTRLRSARRDGAARPHPEDAAAEGPRDVATVVARASGEGTTVMTGPPGSGPDEHPTVVLGTAGGEPTRVTPAAETRALGADDPTRAVGPGTRVMSPPDDGTDEATALHGAPGDPDDPDDPADGEPRPTPWRRYGVLAATALLIFLVAMLAITGIERVKGSPLSGGETGTSVGAVFGTAAPTTTTSSDGPATTSSAPAGGDEATTTTEAPDGGGETTEPTRTTTTTSRAPLVPSGVLPGN</sequence>
<comment type="caution">
    <text evidence="4">The sequence shown here is derived from an EMBL/GenBank/DDBJ whole genome shotgun (WGS) entry which is preliminary data.</text>
</comment>
<name>A0ABP9CHY8_9PSEU</name>
<evidence type="ECO:0000256" key="2">
    <source>
        <dbReference type="SAM" id="Phobius"/>
    </source>
</evidence>
<keyword evidence="2" id="KW-0812">Transmembrane</keyword>
<feature type="signal peptide" evidence="3">
    <location>
        <begin position="1"/>
        <end position="19"/>
    </location>
</feature>
<feature type="compositionally biased region" description="Basic and acidic residues" evidence="1">
    <location>
        <begin position="69"/>
        <end position="84"/>
    </location>
</feature>
<protein>
    <submittedName>
        <fullName evidence="4">Uncharacterized protein</fullName>
    </submittedName>
</protein>
<dbReference type="EMBL" id="BAABHO010000072">
    <property type="protein sequence ID" value="GAA4810910.1"/>
    <property type="molecule type" value="Genomic_DNA"/>
</dbReference>
<feature type="chain" id="PRO_5046265318" evidence="3">
    <location>
        <begin position="20"/>
        <end position="304"/>
    </location>
</feature>
<reference evidence="5" key="1">
    <citation type="journal article" date="2019" name="Int. J. Syst. Evol. Microbiol.">
        <title>The Global Catalogue of Microorganisms (GCM) 10K type strain sequencing project: providing services to taxonomists for standard genome sequencing and annotation.</title>
        <authorList>
            <consortium name="The Broad Institute Genomics Platform"/>
            <consortium name="The Broad Institute Genome Sequencing Center for Infectious Disease"/>
            <person name="Wu L."/>
            <person name="Ma J."/>
        </authorList>
    </citation>
    <scope>NUCLEOTIDE SEQUENCE [LARGE SCALE GENOMIC DNA]</scope>
    <source>
        <strain evidence="5">JCM 17979</strain>
    </source>
</reference>
<gene>
    <name evidence="4" type="ORF">GCM10023200_55910</name>
</gene>
<evidence type="ECO:0000256" key="1">
    <source>
        <dbReference type="SAM" id="MobiDB-lite"/>
    </source>
</evidence>
<evidence type="ECO:0000256" key="3">
    <source>
        <dbReference type="SAM" id="SignalP"/>
    </source>
</evidence>
<feature type="region of interest" description="Disordered" evidence="1">
    <location>
        <begin position="69"/>
        <end position="195"/>
    </location>
</feature>
<feature type="compositionally biased region" description="Low complexity" evidence="1">
    <location>
        <begin position="242"/>
        <end position="294"/>
    </location>
</feature>
<feature type="compositionally biased region" description="Acidic residues" evidence="1">
    <location>
        <begin position="178"/>
        <end position="187"/>
    </location>
</feature>
<dbReference type="RefSeq" id="WP_345423971.1">
    <property type="nucleotide sequence ID" value="NZ_BAABHO010000072.1"/>
</dbReference>
<keyword evidence="3" id="KW-0732">Signal</keyword>
<feature type="transmembrane region" description="Helical" evidence="2">
    <location>
        <begin position="29"/>
        <end position="54"/>
    </location>
</feature>
<proteinExistence type="predicted"/>
<evidence type="ECO:0000313" key="4">
    <source>
        <dbReference type="EMBL" id="GAA4810910.1"/>
    </source>
</evidence>
<keyword evidence="2" id="KW-0472">Membrane</keyword>
<keyword evidence="2" id="KW-1133">Transmembrane helix</keyword>
<dbReference type="Proteomes" id="UP001500928">
    <property type="component" value="Unassembled WGS sequence"/>
</dbReference>
<accession>A0ABP9CHY8</accession>
<evidence type="ECO:0000313" key="5">
    <source>
        <dbReference type="Proteomes" id="UP001500928"/>
    </source>
</evidence>
<feature type="transmembrane region" description="Helical" evidence="2">
    <location>
        <begin position="198"/>
        <end position="219"/>
    </location>
</feature>
<feature type="region of interest" description="Disordered" evidence="1">
    <location>
        <begin position="238"/>
        <end position="304"/>
    </location>
</feature>